<keyword evidence="1" id="KW-0175">Coiled coil</keyword>
<feature type="coiled-coil region" evidence="1">
    <location>
        <begin position="52"/>
        <end position="79"/>
    </location>
</feature>
<dbReference type="RefSeq" id="WP_120466158.1">
    <property type="nucleotide sequence ID" value="NZ_RAYQ01000001.1"/>
</dbReference>
<evidence type="ECO:0008006" key="4">
    <source>
        <dbReference type="Google" id="ProtNLM"/>
    </source>
</evidence>
<dbReference type="Proteomes" id="UP000280696">
    <property type="component" value="Unassembled WGS sequence"/>
</dbReference>
<organism evidence="2 3">
    <name type="scientific">Parablautia intestinalis</name>
    <dbReference type="NCBI Taxonomy" id="2320100"/>
    <lineage>
        <taxon>Bacteria</taxon>
        <taxon>Bacillati</taxon>
        <taxon>Bacillota</taxon>
        <taxon>Clostridia</taxon>
        <taxon>Lachnospirales</taxon>
        <taxon>Lachnospiraceae</taxon>
        <taxon>Parablautia</taxon>
    </lineage>
</organism>
<dbReference type="AlphaFoldDB" id="A0A3A9B675"/>
<name>A0A3A9B675_9FIRM</name>
<evidence type="ECO:0000313" key="3">
    <source>
        <dbReference type="Proteomes" id="UP000280696"/>
    </source>
</evidence>
<protein>
    <recommendedName>
        <fullName evidence="4">Tail assembly chaperone</fullName>
    </recommendedName>
</protein>
<comment type="caution">
    <text evidence="2">The sequence shown here is derived from an EMBL/GenBank/DDBJ whole genome shotgun (WGS) entry which is preliminary data.</text>
</comment>
<reference evidence="2 3" key="1">
    <citation type="submission" date="2018-09" db="EMBL/GenBank/DDBJ databases">
        <title>Murine metabolic-syndrome-specific gut microbial biobank.</title>
        <authorList>
            <person name="Liu C."/>
        </authorList>
    </citation>
    <scope>NUCLEOTIDE SEQUENCE [LARGE SCALE GENOMIC DNA]</scope>
    <source>
        <strain evidence="2 3">0.1xD8-82</strain>
    </source>
</reference>
<evidence type="ECO:0000256" key="1">
    <source>
        <dbReference type="SAM" id="Coils"/>
    </source>
</evidence>
<proteinExistence type="predicted"/>
<dbReference type="OrthoDB" id="9833830at2"/>
<sequence length="129" mass="15370">MNFKINFQKAKRNYMVLTFDDEREKDGKIEEYERKIYVGMPKKRIFTALMDIQEVVNKRNEAESEREKNEADRETIDELYELTAQILSNNLKGEKITVDWVDDQFTIEEIKEFLTQYAKFTKGEASNPN</sequence>
<keyword evidence="3" id="KW-1185">Reference proteome</keyword>
<dbReference type="EMBL" id="RAYQ01000001">
    <property type="protein sequence ID" value="RKI94295.1"/>
    <property type="molecule type" value="Genomic_DNA"/>
</dbReference>
<evidence type="ECO:0000313" key="2">
    <source>
        <dbReference type="EMBL" id="RKI94295.1"/>
    </source>
</evidence>
<gene>
    <name evidence="2" type="ORF">D7V94_01755</name>
</gene>
<accession>A0A3A9B675</accession>